<dbReference type="InterPro" id="IPR003352">
    <property type="entry name" value="PTS_EIIC"/>
</dbReference>
<dbReference type="AlphaFoldDB" id="A0A2X1N042"/>
<name>A0A2X1N042_ECOLX</name>
<evidence type="ECO:0000256" key="5">
    <source>
        <dbReference type="ARBA" id="ARBA00022683"/>
    </source>
</evidence>
<dbReference type="InterPro" id="IPR013014">
    <property type="entry name" value="PTS_EIIC_2"/>
</dbReference>
<dbReference type="Pfam" id="PF02378">
    <property type="entry name" value="PTS_EIIC"/>
    <property type="match status" value="1"/>
</dbReference>
<feature type="transmembrane region" description="Helical" evidence="9">
    <location>
        <begin position="101"/>
        <end position="121"/>
    </location>
</feature>
<gene>
    <name evidence="11" type="primary">mngA_2</name>
    <name evidence="11" type="ORF">NCTC9073_02536</name>
</gene>
<comment type="subcellular location">
    <subcellularLocation>
        <location evidence="1">Cell inner membrane</location>
        <topology evidence="1">Multi-pass membrane protein</topology>
    </subcellularLocation>
</comment>
<feature type="transmembrane region" description="Helical" evidence="9">
    <location>
        <begin position="69"/>
        <end position="89"/>
    </location>
</feature>
<keyword evidence="3" id="KW-1003">Cell membrane</keyword>
<evidence type="ECO:0000256" key="1">
    <source>
        <dbReference type="ARBA" id="ARBA00004429"/>
    </source>
</evidence>
<dbReference type="GO" id="GO:0009401">
    <property type="term" value="P:phosphoenolpyruvate-dependent sugar phosphotransferase system"/>
    <property type="evidence" value="ECO:0007669"/>
    <property type="project" value="UniProtKB-KW"/>
</dbReference>
<keyword evidence="4" id="KW-0762">Sugar transport</keyword>
<keyword evidence="5" id="KW-0598">Phosphotransferase system</keyword>
<dbReference type="PANTHER" id="PTHR30505:SF28">
    <property type="entry name" value="PTS SYSTEM 2-O-ALPHA-MANNOSYL-D-GLYCERATE-SPECIFIC EIIABC COMPONENT"/>
    <property type="match status" value="1"/>
</dbReference>
<evidence type="ECO:0000313" key="12">
    <source>
        <dbReference type="Proteomes" id="UP000250780"/>
    </source>
</evidence>
<dbReference type="PROSITE" id="PS51104">
    <property type="entry name" value="PTS_EIIC_TYPE_2"/>
    <property type="match status" value="1"/>
</dbReference>
<keyword evidence="2" id="KW-0813">Transport</keyword>
<feature type="domain" description="PTS EIIC type-2" evidence="10">
    <location>
        <begin position="1"/>
        <end position="218"/>
    </location>
</feature>
<evidence type="ECO:0000256" key="9">
    <source>
        <dbReference type="SAM" id="Phobius"/>
    </source>
</evidence>
<dbReference type="GO" id="GO:0005351">
    <property type="term" value="F:carbohydrate:proton symporter activity"/>
    <property type="evidence" value="ECO:0007669"/>
    <property type="project" value="InterPro"/>
</dbReference>
<dbReference type="EMBL" id="UASD01000008">
    <property type="protein sequence ID" value="SPX11210.1"/>
    <property type="molecule type" value="Genomic_DNA"/>
</dbReference>
<protein>
    <submittedName>
        <fullName evidence="11">PTS system 2-O-a-mannosyl-D-glycerate specific transporter subunit IIABC</fullName>
        <ecNumber evidence="11">2.7.1.-</ecNumber>
    </submittedName>
</protein>
<evidence type="ECO:0000256" key="4">
    <source>
        <dbReference type="ARBA" id="ARBA00022597"/>
    </source>
</evidence>
<dbReference type="EC" id="2.7.1.-" evidence="11"/>
<dbReference type="NCBIfam" id="TIGR01427">
    <property type="entry name" value="PTS_IIC_fructo"/>
    <property type="match status" value="1"/>
</dbReference>
<organism evidence="11 12">
    <name type="scientific">Escherichia coli</name>
    <dbReference type="NCBI Taxonomy" id="562"/>
    <lineage>
        <taxon>Bacteria</taxon>
        <taxon>Pseudomonadati</taxon>
        <taxon>Pseudomonadota</taxon>
        <taxon>Gammaproteobacteria</taxon>
        <taxon>Enterobacterales</taxon>
        <taxon>Enterobacteriaceae</taxon>
        <taxon>Escherichia</taxon>
    </lineage>
</organism>
<keyword evidence="8 9" id="KW-0472">Membrane</keyword>
<dbReference type="InterPro" id="IPR006327">
    <property type="entry name" value="PTS_IIC_fruc"/>
</dbReference>
<accession>A0A2X1N042</accession>
<proteinExistence type="predicted"/>
<feature type="transmembrane region" description="Helical" evidence="9">
    <location>
        <begin position="24"/>
        <end position="49"/>
    </location>
</feature>
<keyword evidence="6 9" id="KW-0812">Transmembrane</keyword>
<dbReference type="GO" id="GO:0008982">
    <property type="term" value="F:protein-N(PI)-phosphohistidine-sugar phosphotransferase activity"/>
    <property type="evidence" value="ECO:0007669"/>
    <property type="project" value="InterPro"/>
</dbReference>
<sequence length="218" mass="23106">MVPVLAAYTAYSLADKPALAPGFAAGLAANMIGSGFLGAVVGGLIAGYLMRWVKNHLRLSSKFNGFLTFYLYPVLGTLGAGSLMLFVVGEPVAWINNSLTAWLNGLSGSNALLLGAILGFMCSFDLGGPVNKAAYAFCLGAMANGVYGPYAIFASVKMVSAFTVTASTMLAPRLFKEFEIETGKSTWLLGLAGITEGAIRWRLKIRCGLLVRLCWALW</sequence>
<dbReference type="GO" id="GO:0005886">
    <property type="term" value="C:plasma membrane"/>
    <property type="evidence" value="ECO:0007669"/>
    <property type="project" value="UniProtKB-SubCell"/>
</dbReference>
<evidence type="ECO:0000256" key="2">
    <source>
        <dbReference type="ARBA" id="ARBA00022448"/>
    </source>
</evidence>
<evidence type="ECO:0000256" key="8">
    <source>
        <dbReference type="ARBA" id="ARBA00023136"/>
    </source>
</evidence>
<keyword evidence="11" id="KW-0808">Transferase</keyword>
<evidence type="ECO:0000259" key="10">
    <source>
        <dbReference type="PROSITE" id="PS51104"/>
    </source>
</evidence>
<dbReference type="PANTHER" id="PTHR30505">
    <property type="entry name" value="FRUCTOSE-LIKE PERMEASE"/>
    <property type="match status" value="1"/>
</dbReference>
<feature type="transmembrane region" description="Helical" evidence="9">
    <location>
        <begin position="133"/>
        <end position="152"/>
    </location>
</feature>
<dbReference type="GO" id="GO:0090563">
    <property type="term" value="F:protein-phosphocysteine-sugar phosphotransferase activity"/>
    <property type="evidence" value="ECO:0007669"/>
    <property type="project" value="TreeGrafter"/>
</dbReference>
<evidence type="ECO:0000256" key="7">
    <source>
        <dbReference type="ARBA" id="ARBA00022989"/>
    </source>
</evidence>
<evidence type="ECO:0000256" key="3">
    <source>
        <dbReference type="ARBA" id="ARBA00022475"/>
    </source>
</evidence>
<evidence type="ECO:0000256" key="6">
    <source>
        <dbReference type="ARBA" id="ARBA00022692"/>
    </source>
</evidence>
<evidence type="ECO:0000313" key="11">
    <source>
        <dbReference type="EMBL" id="SPX11210.1"/>
    </source>
</evidence>
<reference evidence="11 12" key="1">
    <citation type="submission" date="2018-06" db="EMBL/GenBank/DDBJ databases">
        <authorList>
            <consortium name="Pathogen Informatics"/>
            <person name="Doyle S."/>
        </authorList>
    </citation>
    <scope>NUCLEOTIDE SEQUENCE [LARGE SCALE GENOMIC DNA]</scope>
    <source>
        <strain evidence="11 12">NCTC9073</strain>
    </source>
</reference>
<keyword evidence="7 9" id="KW-1133">Transmembrane helix</keyword>
<dbReference type="InterPro" id="IPR050864">
    <property type="entry name" value="Bacterial_PTS_Sugar_Transport"/>
</dbReference>
<dbReference type="Proteomes" id="UP000250780">
    <property type="component" value="Unassembled WGS sequence"/>
</dbReference>